<proteinExistence type="predicted"/>
<evidence type="ECO:0000256" key="5">
    <source>
        <dbReference type="RuleBase" id="RU369090"/>
    </source>
</evidence>
<dbReference type="GO" id="GO:0006511">
    <property type="term" value="P:ubiquitin-dependent protein catabolic process"/>
    <property type="evidence" value="ECO:0007669"/>
    <property type="project" value="UniProtKB-UniRule"/>
</dbReference>
<evidence type="ECO:0000256" key="1">
    <source>
        <dbReference type="ARBA" id="ARBA00000900"/>
    </source>
</evidence>
<comment type="subcellular location">
    <subcellularLocation>
        <location evidence="5">Endoplasmic reticulum membrane</location>
        <topology evidence="5">Single-pass type IV membrane protein</topology>
    </subcellularLocation>
</comment>
<dbReference type="GO" id="GO:0005789">
    <property type="term" value="C:endoplasmic reticulum membrane"/>
    <property type="evidence" value="ECO:0007669"/>
    <property type="project" value="UniProtKB-SubCell"/>
</dbReference>
<evidence type="ECO:0000256" key="4">
    <source>
        <dbReference type="ARBA" id="ARBA00022786"/>
    </source>
</evidence>
<dbReference type="PANTHER" id="PTHR12313">
    <property type="entry name" value="E3 UBIQUITIN-PROTEIN LIGASE RNF5-RELATED"/>
    <property type="match status" value="1"/>
</dbReference>
<keyword evidence="8" id="KW-1185">Reference proteome</keyword>
<keyword evidence="5" id="KW-0862">Zinc</keyword>
<keyword evidence="3 5" id="KW-0808">Transferase</keyword>
<comment type="function">
    <text evidence="5">E3 ubiquitin-protein ligase.</text>
</comment>
<keyword evidence="5" id="KW-0256">Endoplasmic reticulum</keyword>
<keyword evidence="5" id="KW-0479">Metal-binding</keyword>
<evidence type="ECO:0000256" key="6">
    <source>
        <dbReference type="SAM" id="MobiDB-lite"/>
    </source>
</evidence>
<comment type="catalytic activity">
    <reaction evidence="1 5">
        <text>S-ubiquitinyl-[E2 ubiquitin-conjugating enzyme]-L-cysteine + [acceptor protein]-L-lysine = [E2 ubiquitin-conjugating enzyme]-L-cysteine + N(6)-ubiquitinyl-[acceptor protein]-L-lysine.</text>
        <dbReference type="EC" id="2.3.2.27"/>
    </reaction>
</comment>
<dbReference type="InterPro" id="IPR045103">
    <property type="entry name" value="RNF5/RNF185-like"/>
</dbReference>
<accession>A0A835IJE6</accession>
<comment type="caution">
    <text evidence="7">The sequence shown here is derived from an EMBL/GenBank/DDBJ whole genome shotgun (WGS) entry which is preliminary data.</text>
</comment>
<name>A0A835IJE6_9MAGN</name>
<organism evidence="7 8">
    <name type="scientific">Coptis chinensis</name>
    <dbReference type="NCBI Taxonomy" id="261450"/>
    <lineage>
        <taxon>Eukaryota</taxon>
        <taxon>Viridiplantae</taxon>
        <taxon>Streptophyta</taxon>
        <taxon>Embryophyta</taxon>
        <taxon>Tracheophyta</taxon>
        <taxon>Spermatophyta</taxon>
        <taxon>Magnoliopsida</taxon>
        <taxon>Ranunculales</taxon>
        <taxon>Ranunculaceae</taxon>
        <taxon>Coptidoideae</taxon>
        <taxon>Coptis</taxon>
    </lineage>
</organism>
<reference evidence="7 8" key="1">
    <citation type="submission" date="2020-10" db="EMBL/GenBank/DDBJ databases">
        <title>The Coptis chinensis genome and diversification of protoberbering-type alkaloids.</title>
        <authorList>
            <person name="Wang B."/>
            <person name="Shu S."/>
            <person name="Song C."/>
            <person name="Liu Y."/>
        </authorList>
    </citation>
    <scope>NUCLEOTIDE SEQUENCE [LARGE SCALE GENOMIC DNA]</scope>
    <source>
        <strain evidence="7">HL-2020</strain>
        <tissue evidence="7">Leaf</tissue>
    </source>
</reference>
<dbReference type="EC" id="2.3.2.27" evidence="5"/>
<dbReference type="AlphaFoldDB" id="A0A835IJE6"/>
<gene>
    <name evidence="7" type="ORF">IFM89_003298</name>
</gene>
<dbReference type="Proteomes" id="UP000631114">
    <property type="component" value="Unassembled WGS sequence"/>
</dbReference>
<evidence type="ECO:0000313" key="8">
    <source>
        <dbReference type="Proteomes" id="UP000631114"/>
    </source>
</evidence>
<feature type="region of interest" description="Disordered" evidence="6">
    <location>
        <begin position="66"/>
        <end position="110"/>
    </location>
</feature>
<keyword evidence="4 5" id="KW-0833">Ubl conjugation pathway</keyword>
<comment type="domain">
    <text evidence="5">The RING-type zinc finger domain is responsible for E3 ligase activity.</text>
</comment>
<evidence type="ECO:0000256" key="3">
    <source>
        <dbReference type="ARBA" id="ARBA00022679"/>
    </source>
</evidence>
<feature type="compositionally biased region" description="Basic and acidic residues" evidence="6">
    <location>
        <begin position="71"/>
        <end position="85"/>
    </location>
</feature>
<dbReference type="UniPathway" id="UPA00143"/>
<keyword evidence="5" id="KW-0863">Zinc-finger</keyword>
<dbReference type="GO" id="GO:0016567">
    <property type="term" value="P:protein ubiquitination"/>
    <property type="evidence" value="ECO:0007669"/>
    <property type="project" value="UniProtKB-UniPathway"/>
</dbReference>
<dbReference type="EMBL" id="JADFTS010000002">
    <property type="protein sequence ID" value="KAF9618991.1"/>
    <property type="molecule type" value="Genomic_DNA"/>
</dbReference>
<dbReference type="GO" id="GO:0061630">
    <property type="term" value="F:ubiquitin protein ligase activity"/>
    <property type="evidence" value="ECO:0007669"/>
    <property type="project" value="UniProtKB-UniRule"/>
</dbReference>
<protein>
    <recommendedName>
        <fullName evidence="5">E3 ubiquitin-protein ligase RMA</fullName>
        <ecNumber evidence="5">2.3.2.27</ecNumber>
    </recommendedName>
    <alternativeName>
        <fullName evidence="5">Protein RING membrane-anchor</fullName>
    </alternativeName>
    <alternativeName>
        <fullName evidence="5">RING-type E3 ubiquitin transferase RMA</fullName>
    </alternativeName>
</protein>
<evidence type="ECO:0000313" key="7">
    <source>
        <dbReference type="EMBL" id="KAF9618991.1"/>
    </source>
</evidence>
<evidence type="ECO:0000256" key="2">
    <source>
        <dbReference type="ARBA" id="ARBA00004906"/>
    </source>
</evidence>
<sequence>MERSKGMEWRILIAMCVWMWLRNRLLLHVVICSGGRVYIDGCIFTVIIGECPMCKGEVTKADITPIYGRGNSEKESGREGKEVDSSLKIPPRPRGRRSEEMTKKLYRWTP</sequence>
<comment type="pathway">
    <text evidence="2 5">Protein modification; protein ubiquitination.</text>
</comment>
<dbReference type="GO" id="GO:0008270">
    <property type="term" value="F:zinc ion binding"/>
    <property type="evidence" value="ECO:0007669"/>
    <property type="project" value="UniProtKB-KW"/>
</dbReference>